<proteinExistence type="predicted"/>
<evidence type="ECO:0000313" key="2">
    <source>
        <dbReference type="Proteomes" id="UP001299283"/>
    </source>
</evidence>
<sequence>MDLRFRLGEGAVDRMGYLCSHGRPERRFRGCGAGGQSNADTHWLSVLLLFLLLTSCGLKRQSMDIDYNDQRLNEGLANLVDQRKSGRLSDFTSWPWDEVHLFHEYTEREFIERTVGAPVIKSNFFQSKASLLVFENHGKPVKTIGIPADYLRGQDHRVSWPADVMLQPWGAGFLQLTLQSAGG</sequence>
<protein>
    <submittedName>
        <fullName evidence="1">Uncharacterized protein</fullName>
    </submittedName>
</protein>
<name>A0ABU5YWF3_9MYCO</name>
<dbReference type="RefSeq" id="WP_225397861.1">
    <property type="nucleotide sequence ID" value="NZ_JAYJJQ010000006.1"/>
</dbReference>
<organism evidence="1 2">
    <name type="scientific">[Mycobacterium] vasticus</name>
    <dbReference type="NCBI Taxonomy" id="2875777"/>
    <lineage>
        <taxon>Bacteria</taxon>
        <taxon>Bacillati</taxon>
        <taxon>Actinomycetota</taxon>
        <taxon>Actinomycetes</taxon>
        <taxon>Mycobacteriales</taxon>
        <taxon>Mycobacteriaceae</taxon>
        <taxon>Mycolicibacter</taxon>
    </lineage>
</organism>
<dbReference type="Proteomes" id="UP001299283">
    <property type="component" value="Unassembled WGS sequence"/>
</dbReference>
<comment type="caution">
    <text evidence="1">The sequence shown here is derived from an EMBL/GenBank/DDBJ whole genome shotgun (WGS) entry which is preliminary data.</text>
</comment>
<dbReference type="EMBL" id="JAYJJQ010000006">
    <property type="protein sequence ID" value="MEB3069196.1"/>
    <property type="molecule type" value="Genomic_DNA"/>
</dbReference>
<accession>A0ABU5YWF3</accession>
<keyword evidence="2" id="KW-1185">Reference proteome</keyword>
<reference evidence="1 2" key="1">
    <citation type="submission" date="2023-12" db="EMBL/GenBank/DDBJ databases">
        <title>Description of new species of Mycobacterium terrae complex isolated from sewage at the Sao Paulo Zoological Park Foundation in Brazil.</title>
        <authorList>
            <person name="Romagnoli C.L."/>
            <person name="Conceicao E.C."/>
            <person name="Machado E."/>
            <person name="Barreto L.B.P.F."/>
            <person name="Sharma A."/>
            <person name="Silva N.M."/>
            <person name="Marques L.E."/>
            <person name="Juliana M.A."/>
            <person name="Lourenco M.C.S."/>
            <person name="Digiampietri L.A."/>
            <person name="Suffys P.N."/>
            <person name="Viana-Niero C."/>
        </authorList>
    </citation>
    <scope>NUCLEOTIDE SEQUENCE [LARGE SCALE GENOMIC DNA]</scope>
    <source>
        <strain evidence="1 2">MYC017</strain>
    </source>
</reference>
<gene>
    <name evidence="1" type="ORF">K5L39_08355</name>
</gene>
<evidence type="ECO:0000313" key="1">
    <source>
        <dbReference type="EMBL" id="MEB3069196.1"/>
    </source>
</evidence>